<dbReference type="SUPFAM" id="SSF46894">
    <property type="entry name" value="C-terminal effector domain of the bipartite response regulators"/>
    <property type="match status" value="1"/>
</dbReference>
<keyword evidence="9" id="KW-1185">Reference proteome</keyword>
<dbReference type="GO" id="GO:0000160">
    <property type="term" value="P:phosphorelay signal transduction system"/>
    <property type="evidence" value="ECO:0007669"/>
    <property type="project" value="InterPro"/>
</dbReference>
<dbReference type="Pfam" id="PF00196">
    <property type="entry name" value="GerE"/>
    <property type="match status" value="1"/>
</dbReference>
<evidence type="ECO:0000259" key="7">
    <source>
        <dbReference type="PROSITE" id="PS50110"/>
    </source>
</evidence>
<dbReference type="PROSITE" id="PS50110">
    <property type="entry name" value="RESPONSE_REGULATORY"/>
    <property type="match status" value="1"/>
</dbReference>
<keyword evidence="2" id="KW-0805">Transcription regulation</keyword>
<dbReference type="PANTHER" id="PTHR43214">
    <property type="entry name" value="TWO-COMPONENT RESPONSE REGULATOR"/>
    <property type="match status" value="1"/>
</dbReference>
<dbReference type="GO" id="GO:0006355">
    <property type="term" value="P:regulation of DNA-templated transcription"/>
    <property type="evidence" value="ECO:0007669"/>
    <property type="project" value="InterPro"/>
</dbReference>
<evidence type="ECO:0000256" key="1">
    <source>
        <dbReference type="ARBA" id="ARBA00022553"/>
    </source>
</evidence>
<dbReference type="PROSITE" id="PS00622">
    <property type="entry name" value="HTH_LUXR_1"/>
    <property type="match status" value="1"/>
</dbReference>
<keyword evidence="4" id="KW-0804">Transcription</keyword>
<dbReference type="PRINTS" id="PR00038">
    <property type="entry name" value="HTHLUXR"/>
</dbReference>
<evidence type="ECO:0000256" key="2">
    <source>
        <dbReference type="ARBA" id="ARBA00023015"/>
    </source>
</evidence>
<keyword evidence="3 8" id="KW-0238">DNA-binding</keyword>
<dbReference type="InterPro" id="IPR058245">
    <property type="entry name" value="NreC/VraR/RcsB-like_REC"/>
</dbReference>
<dbReference type="InterPro" id="IPR000792">
    <property type="entry name" value="Tscrpt_reg_LuxR_C"/>
</dbReference>
<dbReference type="CDD" id="cd17535">
    <property type="entry name" value="REC_NarL-like"/>
    <property type="match status" value="1"/>
</dbReference>
<protein>
    <submittedName>
        <fullName evidence="8">DNA-binding response regulator</fullName>
    </submittedName>
</protein>
<comment type="caution">
    <text evidence="8">The sequence shown here is derived from an EMBL/GenBank/DDBJ whole genome shotgun (WGS) entry which is preliminary data.</text>
</comment>
<dbReference type="Gene3D" id="3.40.50.2300">
    <property type="match status" value="1"/>
</dbReference>
<dbReference type="CDD" id="cd06170">
    <property type="entry name" value="LuxR_C_like"/>
    <property type="match status" value="1"/>
</dbReference>
<feature type="domain" description="HTH luxR-type" evidence="6">
    <location>
        <begin position="146"/>
        <end position="211"/>
    </location>
</feature>
<evidence type="ECO:0000256" key="5">
    <source>
        <dbReference type="PROSITE-ProRule" id="PRU00169"/>
    </source>
</evidence>
<dbReference type="GO" id="GO:0003677">
    <property type="term" value="F:DNA binding"/>
    <property type="evidence" value="ECO:0007669"/>
    <property type="project" value="UniProtKB-KW"/>
</dbReference>
<dbReference type="RefSeq" id="WP_142569774.1">
    <property type="nucleotide sequence ID" value="NZ_BMMN01000002.1"/>
</dbReference>
<dbReference type="EMBL" id="BMMN01000002">
    <property type="protein sequence ID" value="GGO05946.1"/>
    <property type="molecule type" value="Genomic_DNA"/>
</dbReference>
<dbReference type="Pfam" id="PF00072">
    <property type="entry name" value="Response_reg"/>
    <property type="match status" value="1"/>
</dbReference>
<evidence type="ECO:0000259" key="6">
    <source>
        <dbReference type="PROSITE" id="PS50043"/>
    </source>
</evidence>
<dbReference type="OrthoDB" id="9808843at2"/>
<dbReference type="InterPro" id="IPR016032">
    <property type="entry name" value="Sig_transdc_resp-reg_C-effctor"/>
</dbReference>
<evidence type="ECO:0000256" key="3">
    <source>
        <dbReference type="ARBA" id="ARBA00023125"/>
    </source>
</evidence>
<gene>
    <name evidence="8" type="ORF">GCM10011574_18240</name>
</gene>
<dbReference type="InterPro" id="IPR001789">
    <property type="entry name" value="Sig_transdc_resp-reg_receiver"/>
</dbReference>
<dbReference type="Proteomes" id="UP000653480">
    <property type="component" value="Unassembled WGS sequence"/>
</dbReference>
<name>A0A8H9GWF6_9ACTN</name>
<evidence type="ECO:0000313" key="8">
    <source>
        <dbReference type="EMBL" id="GGO05946.1"/>
    </source>
</evidence>
<dbReference type="SUPFAM" id="SSF52172">
    <property type="entry name" value="CheY-like"/>
    <property type="match status" value="1"/>
</dbReference>
<dbReference type="SMART" id="SM00448">
    <property type="entry name" value="REC"/>
    <property type="match status" value="1"/>
</dbReference>
<dbReference type="AlphaFoldDB" id="A0A8H9GWF6"/>
<dbReference type="PANTHER" id="PTHR43214:SF24">
    <property type="entry name" value="TRANSCRIPTIONAL REGULATORY PROTEIN NARL-RELATED"/>
    <property type="match status" value="1"/>
</dbReference>
<accession>A0A8H9GWF6</accession>
<evidence type="ECO:0000313" key="9">
    <source>
        <dbReference type="Proteomes" id="UP000653480"/>
    </source>
</evidence>
<dbReference type="InterPro" id="IPR039420">
    <property type="entry name" value="WalR-like"/>
</dbReference>
<dbReference type="InterPro" id="IPR011006">
    <property type="entry name" value="CheY-like_superfamily"/>
</dbReference>
<keyword evidence="1 5" id="KW-0597">Phosphoprotein</keyword>
<dbReference type="PROSITE" id="PS50043">
    <property type="entry name" value="HTH_LUXR_2"/>
    <property type="match status" value="1"/>
</dbReference>
<feature type="modified residue" description="4-aspartylphosphate" evidence="5">
    <location>
        <position position="54"/>
    </location>
</feature>
<organism evidence="8 9">
    <name type="scientific">Microbispora bryophytorum</name>
    <dbReference type="NCBI Taxonomy" id="1460882"/>
    <lineage>
        <taxon>Bacteria</taxon>
        <taxon>Bacillati</taxon>
        <taxon>Actinomycetota</taxon>
        <taxon>Actinomycetes</taxon>
        <taxon>Streptosporangiales</taxon>
        <taxon>Streptosporangiaceae</taxon>
        <taxon>Microbispora</taxon>
    </lineage>
</organism>
<feature type="domain" description="Response regulatory" evidence="7">
    <location>
        <begin position="3"/>
        <end position="118"/>
    </location>
</feature>
<sequence length="227" mass="24855">MLRVLVADDQDLFRGGFAMILDAHDDITVVGEAADGAEAVAKAVELEPDVVLMDIRMPGLDGVEATAQVCRRTDAKVLVLTMYDADEYVYDALRAGASGFLLKDVRRDDLARAVRLIATGESLLAPAITRRLIADFVGRGHARPGLRQRLGELTDREMDTLRLLARGRSNAEIAADLVVTEHTVKSHVSNLLTKLDLRDRAQAVVFAYESGLVVAGDQDGFRTDRRR</sequence>
<evidence type="ECO:0000256" key="4">
    <source>
        <dbReference type="ARBA" id="ARBA00023163"/>
    </source>
</evidence>
<dbReference type="SMART" id="SM00421">
    <property type="entry name" value="HTH_LUXR"/>
    <property type="match status" value="1"/>
</dbReference>
<reference evidence="8" key="1">
    <citation type="journal article" date="2014" name="Int. J. Syst. Evol. Microbiol.">
        <title>Complete genome sequence of Corynebacterium casei LMG S-19264T (=DSM 44701T), isolated from a smear-ripened cheese.</title>
        <authorList>
            <consortium name="US DOE Joint Genome Institute (JGI-PGF)"/>
            <person name="Walter F."/>
            <person name="Albersmeier A."/>
            <person name="Kalinowski J."/>
            <person name="Ruckert C."/>
        </authorList>
    </citation>
    <scope>NUCLEOTIDE SEQUENCE</scope>
    <source>
        <strain evidence="8">CGMCC 4.7138</strain>
    </source>
</reference>
<proteinExistence type="predicted"/>
<reference evidence="8" key="2">
    <citation type="submission" date="2020-09" db="EMBL/GenBank/DDBJ databases">
        <authorList>
            <person name="Sun Q."/>
            <person name="Zhou Y."/>
        </authorList>
    </citation>
    <scope>NUCLEOTIDE SEQUENCE</scope>
    <source>
        <strain evidence="8">CGMCC 4.7138</strain>
    </source>
</reference>